<evidence type="ECO:0000313" key="2">
    <source>
        <dbReference type="EMBL" id="MFC3701521.1"/>
    </source>
</evidence>
<gene>
    <name evidence="2" type="ORF">ACFOND_07735</name>
</gene>
<dbReference type="Pfam" id="PF00027">
    <property type="entry name" value="cNMP_binding"/>
    <property type="match status" value="1"/>
</dbReference>
<dbReference type="Proteomes" id="UP001595710">
    <property type="component" value="Unassembled WGS sequence"/>
</dbReference>
<dbReference type="CDD" id="cd00038">
    <property type="entry name" value="CAP_ED"/>
    <property type="match status" value="1"/>
</dbReference>
<keyword evidence="3" id="KW-1185">Reference proteome</keyword>
<feature type="domain" description="Cyclic nucleotide-binding" evidence="1">
    <location>
        <begin position="140"/>
        <end position="217"/>
    </location>
</feature>
<dbReference type="RefSeq" id="WP_290280820.1">
    <property type="nucleotide sequence ID" value="NZ_JAUFQI010000001.1"/>
</dbReference>
<evidence type="ECO:0000313" key="3">
    <source>
        <dbReference type="Proteomes" id="UP001595710"/>
    </source>
</evidence>
<organism evidence="2 3">
    <name type="scientific">Reinekea marina</name>
    <dbReference type="NCBI Taxonomy" id="1310421"/>
    <lineage>
        <taxon>Bacteria</taxon>
        <taxon>Pseudomonadati</taxon>
        <taxon>Pseudomonadota</taxon>
        <taxon>Gammaproteobacteria</taxon>
        <taxon>Oceanospirillales</taxon>
        <taxon>Saccharospirillaceae</taxon>
        <taxon>Reinekea</taxon>
    </lineage>
</organism>
<comment type="caution">
    <text evidence="2">The sequence shown here is derived from an EMBL/GenBank/DDBJ whole genome shotgun (WGS) entry which is preliminary data.</text>
</comment>
<dbReference type="SUPFAM" id="SSF51206">
    <property type="entry name" value="cAMP-binding domain-like"/>
    <property type="match status" value="1"/>
</dbReference>
<name>A0ABV7WRQ3_9GAMM</name>
<protein>
    <submittedName>
        <fullName evidence="2">Crp/Fnr family transcriptional regulator</fullName>
    </submittedName>
</protein>
<dbReference type="EMBL" id="JBHRYN010000009">
    <property type="protein sequence ID" value="MFC3701521.1"/>
    <property type="molecule type" value="Genomic_DNA"/>
</dbReference>
<dbReference type="InterPro" id="IPR050397">
    <property type="entry name" value="Env_Response_Regulators"/>
</dbReference>
<dbReference type="InterPro" id="IPR000595">
    <property type="entry name" value="cNMP-bd_dom"/>
</dbReference>
<dbReference type="Gene3D" id="2.60.120.10">
    <property type="entry name" value="Jelly Rolls"/>
    <property type="match status" value="1"/>
</dbReference>
<dbReference type="PANTHER" id="PTHR24567">
    <property type="entry name" value="CRP FAMILY TRANSCRIPTIONAL REGULATORY PROTEIN"/>
    <property type="match status" value="1"/>
</dbReference>
<reference evidence="3" key="1">
    <citation type="journal article" date="2019" name="Int. J. Syst. Evol. Microbiol.">
        <title>The Global Catalogue of Microorganisms (GCM) 10K type strain sequencing project: providing services to taxonomists for standard genome sequencing and annotation.</title>
        <authorList>
            <consortium name="The Broad Institute Genomics Platform"/>
            <consortium name="The Broad Institute Genome Sequencing Center for Infectious Disease"/>
            <person name="Wu L."/>
            <person name="Ma J."/>
        </authorList>
    </citation>
    <scope>NUCLEOTIDE SEQUENCE [LARGE SCALE GENOMIC DNA]</scope>
    <source>
        <strain evidence="3">CECT 8288</strain>
    </source>
</reference>
<dbReference type="InterPro" id="IPR014710">
    <property type="entry name" value="RmlC-like_jellyroll"/>
</dbReference>
<accession>A0ABV7WRQ3</accession>
<evidence type="ECO:0000259" key="1">
    <source>
        <dbReference type="PROSITE" id="PS50042"/>
    </source>
</evidence>
<dbReference type="PROSITE" id="PS50042">
    <property type="entry name" value="CNMP_BINDING_3"/>
    <property type="match status" value="1"/>
</dbReference>
<dbReference type="SMART" id="SM00100">
    <property type="entry name" value="cNMP"/>
    <property type="match status" value="1"/>
</dbReference>
<dbReference type="PANTHER" id="PTHR24567:SF74">
    <property type="entry name" value="HTH-TYPE TRANSCRIPTIONAL REGULATOR ARCR"/>
    <property type="match status" value="1"/>
</dbReference>
<proteinExistence type="predicted"/>
<sequence length="245" mass="27193">MFTLVKHPEGWVEKAHDHQKYVLDQFSGIKPTELKINREQLDEDTLAKAAVVHVVKGSIGIAAANNRLFAMEAGDCWLGYTGELLQWYQEGALELEVWDWDDINAQSIPNIIHGFSDLMIELMSHNTAVPPDPMPGFDFFQSGEVIIKEGEPADAVYTLIQGKAKVMIDGQQVGEAKENEIIGLQAMLLKTTRTASVVADGPCSAVRVNYDKFRSLIETRPELVISTLETMALQIARANELITKP</sequence>
<dbReference type="InterPro" id="IPR018490">
    <property type="entry name" value="cNMP-bd_dom_sf"/>
</dbReference>